<dbReference type="GO" id="GO:0046872">
    <property type="term" value="F:metal ion binding"/>
    <property type="evidence" value="ECO:0007669"/>
    <property type="project" value="UniProtKB-KW"/>
</dbReference>
<evidence type="ECO:0000313" key="8">
    <source>
        <dbReference type="EMBL" id="KUG17799.1"/>
    </source>
</evidence>
<dbReference type="InterPro" id="IPR051198">
    <property type="entry name" value="BchE-like"/>
</dbReference>
<sequence>MMIDIVSPGTYTYGSLVLGGVLRDRGHDIKITRKLESRGESVLLSLFSTLQLLDPKIRDFVAERGNVCVGGPVSLCPEMVLGELNPKAVVSGEGEDIVAPLVENGPEGLAGVAYRHQGEIIKSPPEPVGSLDHILPLIPDDLGQQNVRGANVYIETHRGCLGSCTFCQVPRFFGRSIRSRSIENIVDEVKEMKRLGVKRVAISGGTGSLFGYRNKINREAFVEMIRSLSQILGKRNLSVPDMRVDLVDETVLEAVRDYTIGWVFFGLESGSDRILRAMRKGVTVEDNLRAVELAKSLGVKVGGSFIVGYPGETREDFEETMSFVEESMLDDVFVSIAEPIPATPLSTQVLNMPKDELALYQEHQGEYQALRLSEAEARCFELMLQGEGCKPVPRALSQDLYNAYLDESRGQGRDIKRVIDLLEKYRDVLLH</sequence>
<dbReference type="SMART" id="SM00729">
    <property type="entry name" value="Elp3"/>
    <property type="match status" value="1"/>
</dbReference>
<dbReference type="SFLD" id="SFLDS00029">
    <property type="entry name" value="Radical_SAM"/>
    <property type="match status" value="1"/>
</dbReference>
<dbReference type="GO" id="GO:0003824">
    <property type="term" value="F:catalytic activity"/>
    <property type="evidence" value="ECO:0007669"/>
    <property type="project" value="InterPro"/>
</dbReference>
<dbReference type="PANTHER" id="PTHR43409:SF17">
    <property type="entry name" value="METHYLTHIOTRANSFERASE MJ0865-RELATED"/>
    <property type="match status" value="1"/>
</dbReference>
<dbReference type="GO" id="GO:0051539">
    <property type="term" value="F:4 iron, 4 sulfur cluster binding"/>
    <property type="evidence" value="ECO:0007669"/>
    <property type="project" value="UniProtKB-KW"/>
</dbReference>
<dbReference type="InterPro" id="IPR007197">
    <property type="entry name" value="rSAM"/>
</dbReference>
<dbReference type="InterPro" id="IPR020612">
    <property type="entry name" value="Methylthiotransferase_CS"/>
</dbReference>
<comment type="caution">
    <text evidence="8">The sequence shown here is derived from an EMBL/GenBank/DDBJ whole genome shotgun (WGS) entry which is preliminary data.</text>
</comment>
<evidence type="ECO:0000256" key="4">
    <source>
        <dbReference type="ARBA" id="ARBA00022723"/>
    </source>
</evidence>
<dbReference type="PANTHER" id="PTHR43409">
    <property type="entry name" value="ANAEROBIC MAGNESIUM-PROTOPORPHYRIN IX MONOMETHYL ESTER CYCLASE-RELATED"/>
    <property type="match status" value="1"/>
</dbReference>
<dbReference type="Gene3D" id="3.80.30.20">
    <property type="entry name" value="tm_1862 like domain"/>
    <property type="match status" value="1"/>
</dbReference>
<keyword evidence="5" id="KW-0408">Iron</keyword>
<evidence type="ECO:0000256" key="5">
    <source>
        <dbReference type="ARBA" id="ARBA00023004"/>
    </source>
</evidence>
<keyword evidence="2" id="KW-0004">4Fe-4S</keyword>
<evidence type="ECO:0000256" key="3">
    <source>
        <dbReference type="ARBA" id="ARBA00022691"/>
    </source>
</evidence>
<dbReference type="InterPro" id="IPR023404">
    <property type="entry name" value="rSAM_horseshoe"/>
</dbReference>
<evidence type="ECO:0000256" key="6">
    <source>
        <dbReference type="ARBA" id="ARBA00023014"/>
    </source>
</evidence>
<dbReference type="SFLD" id="SFLDG01217">
    <property type="entry name" value="B12-binding_methylthiotransfer"/>
    <property type="match status" value="1"/>
</dbReference>
<keyword evidence="3" id="KW-0949">S-adenosyl-L-methionine</keyword>
<reference evidence="8" key="1">
    <citation type="journal article" date="2015" name="Proc. Natl. Acad. Sci. U.S.A.">
        <title>Networks of energetic and metabolic interactions define dynamics in microbial communities.</title>
        <authorList>
            <person name="Embree M."/>
            <person name="Liu J.K."/>
            <person name="Al-Bassam M.M."/>
            <person name="Zengler K."/>
        </authorList>
    </citation>
    <scope>NUCLEOTIDE SEQUENCE</scope>
</reference>
<evidence type="ECO:0000259" key="7">
    <source>
        <dbReference type="PROSITE" id="PS51918"/>
    </source>
</evidence>
<dbReference type="InterPro" id="IPR023979">
    <property type="entry name" value="CHP04014_B12-bd/rSAM"/>
</dbReference>
<dbReference type="SUPFAM" id="SSF102114">
    <property type="entry name" value="Radical SAM enzymes"/>
    <property type="match status" value="1"/>
</dbReference>
<evidence type="ECO:0000256" key="1">
    <source>
        <dbReference type="ARBA" id="ARBA00001966"/>
    </source>
</evidence>
<keyword evidence="4" id="KW-0479">Metal-binding</keyword>
<dbReference type="EMBL" id="LNQE01001420">
    <property type="protein sequence ID" value="KUG17799.1"/>
    <property type="molecule type" value="Genomic_DNA"/>
</dbReference>
<organism evidence="8">
    <name type="scientific">hydrocarbon metagenome</name>
    <dbReference type="NCBI Taxonomy" id="938273"/>
    <lineage>
        <taxon>unclassified sequences</taxon>
        <taxon>metagenomes</taxon>
        <taxon>ecological metagenomes</taxon>
    </lineage>
</organism>
<dbReference type="InterPro" id="IPR006638">
    <property type="entry name" value="Elp3/MiaA/NifB-like_rSAM"/>
</dbReference>
<dbReference type="CDD" id="cd01335">
    <property type="entry name" value="Radical_SAM"/>
    <property type="match status" value="1"/>
</dbReference>
<dbReference type="InterPro" id="IPR058240">
    <property type="entry name" value="rSAM_sf"/>
</dbReference>
<dbReference type="PROSITE" id="PS51918">
    <property type="entry name" value="RADICAL_SAM"/>
    <property type="match status" value="1"/>
</dbReference>
<dbReference type="SFLD" id="SFLDG01082">
    <property type="entry name" value="B12-binding_domain_containing"/>
    <property type="match status" value="1"/>
</dbReference>
<accession>A0A0W8FAA6</accession>
<gene>
    <name evidence="8" type="ORF">ASZ90_012511</name>
</gene>
<dbReference type="NCBIfam" id="TIGR04014">
    <property type="entry name" value="B12_SAM_MJ_0865"/>
    <property type="match status" value="1"/>
</dbReference>
<proteinExistence type="predicted"/>
<comment type="cofactor">
    <cofactor evidence="1">
        <name>[4Fe-4S] cluster</name>
        <dbReference type="ChEBI" id="CHEBI:49883"/>
    </cofactor>
</comment>
<feature type="domain" description="Radical SAM core" evidence="7">
    <location>
        <begin position="146"/>
        <end position="377"/>
    </location>
</feature>
<keyword evidence="6" id="KW-0411">Iron-sulfur</keyword>
<dbReference type="AlphaFoldDB" id="A0A0W8FAA6"/>
<dbReference type="PROSITE" id="PS01278">
    <property type="entry name" value="MTTASE_RADICAL"/>
    <property type="match status" value="1"/>
</dbReference>
<evidence type="ECO:0000256" key="2">
    <source>
        <dbReference type="ARBA" id="ARBA00022485"/>
    </source>
</evidence>
<name>A0A0W8FAA6_9ZZZZ</name>
<protein>
    <recommendedName>
        <fullName evidence="7">Radical SAM core domain-containing protein</fullName>
    </recommendedName>
</protein>
<dbReference type="Pfam" id="PF04055">
    <property type="entry name" value="Radical_SAM"/>
    <property type="match status" value="1"/>
</dbReference>